<dbReference type="HAMAP" id="MF_01899">
    <property type="entry name" value="RNase_D"/>
    <property type="match status" value="1"/>
</dbReference>
<comment type="caution">
    <text evidence="9">The sequence shown here is derived from an EMBL/GenBank/DDBJ whole genome shotgun (WGS) entry which is preliminary data.</text>
</comment>
<sequence>MNLITTTSDLEAVCERLADSDFVTVDTEFMRETTFWPKLCLIQMAGPDETVIVDPVAGEDLDLAPFFRLMADESVTKVFHAARQDIEIVFHLGGLVPHPVFDTQVAAMVCGFGDSISYDQLVQRVTGERIDKSHRFTDWARRPLSEQQLTYALADVTHLREVYAHLRAALADQGRAEWVQEEMATLTSPDTYQMEPDQAWTRLKMRVRQPRDLAVLRAIAAWREREAQSRDVPRGRVLKDEALYEIAAQKPKDEAALARLRTIPRGFERSKSGRDIVATVVQALDSPKESWPEVPKGRQAPEGAGAASELLKVLLKKVAEANGVAAKVIATSDDLERIAAGETDGIPALTGWRRELFGNQALALREGRLALSFDGRRVVTFESDTPFVEAPTRRGSRRKRGKGGPAKTGSTDAQAPSSEDTEATN</sequence>
<dbReference type="Pfam" id="PF00570">
    <property type="entry name" value="HRDC"/>
    <property type="match status" value="1"/>
</dbReference>
<comment type="cofactor">
    <cofactor evidence="6">
        <name>a divalent metal cation</name>
        <dbReference type="ChEBI" id="CHEBI:60240"/>
    </cofactor>
</comment>
<dbReference type="InterPro" id="IPR010997">
    <property type="entry name" value="HRDC-like_sf"/>
</dbReference>
<dbReference type="InterPro" id="IPR002121">
    <property type="entry name" value="HRDC_dom"/>
</dbReference>
<comment type="similarity">
    <text evidence="6">Belongs to the RNase D family.</text>
</comment>
<dbReference type="GO" id="GO:0000166">
    <property type="term" value="F:nucleotide binding"/>
    <property type="evidence" value="ECO:0007669"/>
    <property type="project" value="InterPro"/>
</dbReference>
<dbReference type="PANTHER" id="PTHR47649">
    <property type="entry name" value="RIBONUCLEASE D"/>
    <property type="match status" value="1"/>
</dbReference>
<keyword evidence="4 6" id="KW-0378">Hydrolase</keyword>
<keyword evidence="1 6" id="KW-0963">Cytoplasm</keyword>
<evidence type="ECO:0000313" key="9">
    <source>
        <dbReference type="EMBL" id="MDQ0315729.1"/>
    </source>
</evidence>
<dbReference type="InterPro" id="IPR002562">
    <property type="entry name" value="3'-5'_exonuclease_dom"/>
</dbReference>
<evidence type="ECO:0000256" key="4">
    <source>
        <dbReference type="ARBA" id="ARBA00022801"/>
    </source>
</evidence>
<dbReference type="SUPFAM" id="SSF53098">
    <property type="entry name" value="Ribonuclease H-like"/>
    <property type="match status" value="1"/>
</dbReference>
<dbReference type="GO" id="GO:0042780">
    <property type="term" value="P:tRNA 3'-end processing"/>
    <property type="evidence" value="ECO:0007669"/>
    <property type="project" value="UniProtKB-UniRule"/>
</dbReference>
<dbReference type="EMBL" id="JAUSUL010000002">
    <property type="protein sequence ID" value="MDQ0315729.1"/>
    <property type="molecule type" value="Genomic_DNA"/>
</dbReference>
<comment type="function">
    <text evidence="6">Exonuclease involved in the 3' processing of various precursor tRNAs. Initiates hydrolysis at the 3'-terminus of an RNA molecule and releases 5'-mononucleotides.</text>
</comment>
<dbReference type="InterPro" id="IPR051086">
    <property type="entry name" value="RNase_D-like"/>
</dbReference>
<feature type="region of interest" description="Disordered" evidence="7">
    <location>
        <begin position="383"/>
        <end position="425"/>
    </location>
</feature>
<dbReference type="PROSITE" id="PS50967">
    <property type="entry name" value="HRDC"/>
    <property type="match status" value="1"/>
</dbReference>
<dbReference type="SMART" id="SM00341">
    <property type="entry name" value="HRDC"/>
    <property type="match status" value="1"/>
</dbReference>
<dbReference type="Proteomes" id="UP001229244">
    <property type="component" value="Unassembled WGS sequence"/>
</dbReference>
<reference evidence="9" key="1">
    <citation type="submission" date="2023-07" db="EMBL/GenBank/DDBJ databases">
        <title>Genomic Encyclopedia of Type Strains, Phase IV (KMG-IV): sequencing the most valuable type-strain genomes for metagenomic binning, comparative biology and taxonomic classification.</title>
        <authorList>
            <person name="Goeker M."/>
        </authorList>
    </citation>
    <scope>NUCLEOTIDE SEQUENCE</scope>
    <source>
        <strain evidence="9">DSM 21202</strain>
    </source>
</reference>
<dbReference type="CDD" id="cd06142">
    <property type="entry name" value="RNaseD_exo"/>
    <property type="match status" value="1"/>
</dbReference>
<name>A0AAE3VNB3_9HYPH</name>
<dbReference type="Pfam" id="PF01612">
    <property type="entry name" value="DNA_pol_A_exo1"/>
    <property type="match status" value="1"/>
</dbReference>
<dbReference type="SUPFAM" id="SSF47819">
    <property type="entry name" value="HRDC-like"/>
    <property type="match status" value="2"/>
</dbReference>
<evidence type="ECO:0000256" key="6">
    <source>
        <dbReference type="HAMAP-Rule" id="MF_01899"/>
    </source>
</evidence>
<protein>
    <recommendedName>
        <fullName evidence="6">Ribonuclease D</fullName>
        <shortName evidence="6">RNase D</shortName>
        <ecNumber evidence="6">3.1.13.5</ecNumber>
    </recommendedName>
</protein>
<comment type="subcellular location">
    <subcellularLocation>
        <location evidence="6">Cytoplasm</location>
    </subcellularLocation>
</comment>
<dbReference type="InterPro" id="IPR036397">
    <property type="entry name" value="RNaseH_sf"/>
</dbReference>
<evidence type="ECO:0000313" key="10">
    <source>
        <dbReference type="Proteomes" id="UP001229244"/>
    </source>
</evidence>
<keyword evidence="5 6" id="KW-0269">Exonuclease</keyword>
<proteinExistence type="inferred from homology"/>
<dbReference type="EC" id="3.1.13.5" evidence="6"/>
<dbReference type="RefSeq" id="WP_306885551.1">
    <property type="nucleotide sequence ID" value="NZ_JAUSUL010000002.1"/>
</dbReference>
<evidence type="ECO:0000256" key="3">
    <source>
        <dbReference type="ARBA" id="ARBA00022722"/>
    </source>
</evidence>
<dbReference type="InterPro" id="IPR006292">
    <property type="entry name" value="RNase_D"/>
</dbReference>
<comment type="catalytic activity">
    <reaction evidence="6">
        <text>Exonucleolytic cleavage that removes extra residues from the 3'-terminus of tRNA to produce 5'-mononucleotides.</text>
        <dbReference type="EC" id="3.1.13.5"/>
    </reaction>
</comment>
<dbReference type="InterPro" id="IPR044876">
    <property type="entry name" value="HRDC_dom_sf"/>
</dbReference>
<dbReference type="GO" id="GO:0005737">
    <property type="term" value="C:cytoplasm"/>
    <property type="evidence" value="ECO:0007669"/>
    <property type="project" value="UniProtKB-SubCell"/>
</dbReference>
<dbReference type="Gene3D" id="3.30.420.10">
    <property type="entry name" value="Ribonuclease H-like superfamily/Ribonuclease H"/>
    <property type="match status" value="1"/>
</dbReference>
<evidence type="ECO:0000256" key="2">
    <source>
        <dbReference type="ARBA" id="ARBA00022694"/>
    </source>
</evidence>
<organism evidence="9 10">
    <name type="scientific">Amorphus orientalis</name>
    <dbReference type="NCBI Taxonomy" id="649198"/>
    <lineage>
        <taxon>Bacteria</taxon>
        <taxon>Pseudomonadati</taxon>
        <taxon>Pseudomonadota</taxon>
        <taxon>Alphaproteobacteria</taxon>
        <taxon>Hyphomicrobiales</taxon>
        <taxon>Amorphaceae</taxon>
        <taxon>Amorphus</taxon>
    </lineage>
</organism>
<keyword evidence="10" id="KW-1185">Reference proteome</keyword>
<evidence type="ECO:0000256" key="1">
    <source>
        <dbReference type="ARBA" id="ARBA00022490"/>
    </source>
</evidence>
<dbReference type="GO" id="GO:0008408">
    <property type="term" value="F:3'-5' exonuclease activity"/>
    <property type="evidence" value="ECO:0007669"/>
    <property type="project" value="InterPro"/>
</dbReference>
<dbReference type="GO" id="GO:0033890">
    <property type="term" value="F:ribonuclease D activity"/>
    <property type="evidence" value="ECO:0007669"/>
    <property type="project" value="UniProtKB-UniRule"/>
</dbReference>
<keyword evidence="2 6" id="KW-0819">tRNA processing</keyword>
<dbReference type="Gene3D" id="1.10.150.80">
    <property type="entry name" value="HRDC domain"/>
    <property type="match status" value="1"/>
</dbReference>
<dbReference type="SMART" id="SM00474">
    <property type="entry name" value="35EXOc"/>
    <property type="match status" value="1"/>
</dbReference>
<evidence type="ECO:0000259" key="8">
    <source>
        <dbReference type="PROSITE" id="PS50967"/>
    </source>
</evidence>
<dbReference type="PANTHER" id="PTHR47649:SF1">
    <property type="entry name" value="RIBONUCLEASE D"/>
    <property type="match status" value="1"/>
</dbReference>
<accession>A0AAE3VNB3</accession>
<feature type="domain" description="HRDC" evidence="8">
    <location>
        <begin position="209"/>
        <end position="290"/>
    </location>
</feature>
<evidence type="ECO:0000256" key="5">
    <source>
        <dbReference type="ARBA" id="ARBA00022839"/>
    </source>
</evidence>
<keyword evidence="3 6" id="KW-0540">Nuclease</keyword>
<evidence type="ECO:0000256" key="7">
    <source>
        <dbReference type="SAM" id="MobiDB-lite"/>
    </source>
</evidence>
<dbReference type="GO" id="GO:0003676">
    <property type="term" value="F:nucleic acid binding"/>
    <property type="evidence" value="ECO:0007669"/>
    <property type="project" value="InterPro"/>
</dbReference>
<dbReference type="AlphaFoldDB" id="A0AAE3VNB3"/>
<dbReference type="InterPro" id="IPR012337">
    <property type="entry name" value="RNaseH-like_sf"/>
</dbReference>
<gene>
    <name evidence="6" type="primary">rnd</name>
    <name evidence="9" type="ORF">J2S73_002186</name>
</gene>
<dbReference type="NCBIfam" id="TIGR01388">
    <property type="entry name" value="rnd"/>
    <property type="match status" value="1"/>
</dbReference>